<proteinExistence type="predicted"/>
<keyword evidence="2" id="KW-1185">Reference proteome</keyword>
<accession>A0A409YJL7</accession>
<evidence type="ECO:0000313" key="2">
    <source>
        <dbReference type="Proteomes" id="UP000284842"/>
    </source>
</evidence>
<comment type="caution">
    <text evidence="1">The sequence shown here is derived from an EMBL/GenBank/DDBJ whole genome shotgun (WGS) entry which is preliminary data.</text>
</comment>
<gene>
    <name evidence="1" type="ORF">CVT24_012746</name>
</gene>
<dbReference type="Proteomes" id="UP000284842">
    <property type="component" value="Unassembled WGS sequence"/>
</dbReference>
<reference evidence="1 2" key="1">
    <citation type="journal article" date="2018" name="Evol. Lett.">
        <title>Horizontal gene cluster transfer increased hallucinogenic mushroom diversity.</title>
        <authorList>
            <person name="Reynolds H.T."/>
            <person name="Vijayakumar V."/>
            <person name="Gluck-Thaler E."/>
            <person name="Korotkin H.B."/>
            <person name="Matheny P.B."/>
            <person name="Slot J.C."/>
        </authorList>
    </citation>
    <scope>NUCLEOTIDE SEQUENCE [LARGE SCALE GENOMIC DNA]</scope>
    <source>
        <strain evidence="1 2">2629</strain>
    </source>
</reference>
<name>A0A409YJL7_9AGAR</name>
<sequence>MDPLTYSAQNANAANPFFDTNSTAGLREGQVQVSSMRPAPRILLCFIDASGATQVAHYALVPLPRTYEDTISIAFDAFQSQLANSKALTQPNVEFSLMIKCVLRSGDPSMGSIWADIHPRNQWSCIVRDGDEILICVKMPQVQASAPKAISDHRLKPVPDSYAGPKLVFCHRPYGSAGYMYHTVALQFVQSFEDLKEVAHAIFQGQRKPFQSTSGWTVNNVRLYFNVTSRQKSGNALAQTEINNVNWPGMRNQGMINTSKPVEVEVIYEFR</sequence>
<dbReference type="InParanoid" id="A0A409YJL7"/>
<organism evidence="1 2">
    <name type="scientific">Panaeolus cyanescens</name>
    <dbReference type="NCBI Taxonomy" id="181874"/>
    <lineage>
        <taxon>Eukaryota</taxon>
        <taxon>Fungi</taxon>
        <taxon>Dikarya</taxon>
        <taxon>Basidiomycota</taxon>
        <taxon>Agaricomycotina</taxon>
        <taxon>Agaricomycetes</taxon>
        <taxon>Agaricomycetidae</taxon>
        <taxon>Agaricales</taxon>
        <taxon>Agaricineae</taxon>
        <taxon>Galeropsidaceae</taxon>
        <taxon>Panaeolus</taxon>
    </lineage>
</organism>
<protein>
    <submittedName>
        <fullName evidence="1">Uncharacterized protein</fullName>
    </submittedName>
</protein>
<dbReference type="EMBL" id="NHTK01001092">
    <property type="protein sequence ID" value="PPR03185.1"/>
    <property type="molecule type" value="Genomic_DNA"/>
</dbReference>
<dbReference type="OrthoDB" id="3063824at2759"/>
<dbReference type="AlphaFoldDB" id="A0A409YJL7"/>
<evidence type="ECO:0000313" key="1">
    <source>
        <dbReference type="EMBL" id="PPR03185.1"/>
    </source>
</evidence>